<dbReference type="EMBL" id="QOCE01000003">
    <property type="protein sequence ID" value="RBW62171.1"/>
    <property type="molecule type" value="Genomic_DNA"/>
</dbReference>
<reference evidence="1 2" key="1">
    <citation type="submission" date="2018-07" db="EMBL/GenBank/DDBJ databases">
        <title>Modular assembly of carbohydrate-degrading microbial communities in the ocean.</title>
        <authorList>
            <person name="Enke T.N."/>
            <person name="Datta M.S."/>
            <person name="Schwartzman J.A."/>
            <person name="Cermak N."/>
            <person name="Schmitz D.A."/>
            <person name="Barrere J."/>
            <person name="Cordero O.X."/>
        </authorList>
    </citation>
    <scope>NUCLEOTIDE SEQUENCE [LARGE SCALE GENOMIC DNA]</scope>
    <source>
        <strain evidence="1 2">C3M10</strain>
    </source>
</reference>
<sequence length="68" mass="7767">MMFRIAVKLENAAKLLELETDEFLEMVRSGDMPMPICLGEHIRWSTESLRQYVSTSPEPLPASIDKLT</sequence>
<evidence type="ECO:0008006" key="3">
    <source>
        <dbReference type="Google" id="ProtNLM"/>
    </source>
</evidence>
<protein>
    <recommendedName>
        <fullName evidence="3">DNA-binding protein</fullName>
    </recommendedName>
</protein>
<organism evidence="1 2">
    <name type="scientific">Phaeobacter gallaeciensis</name>
    <dbReference type="NCBI Taxonomy" id="60890"/>
    <lineage>
        <taxon>Bacteria</taxon>
        <taxon>Pseudomonadati</taxon>
        <taxon>Pseudomonadota</taxon>
        <taxon>Alphaproteobacteria</taxon>
        <taxon>Rhodobacterales</taxon>
        <taxon>Roseobacteraceae</taxon>
        <taxon>Phaeobacter</taxon>
    </lineage>
</organism>
<dbReference type="Proteomes" id="UP000252706">
    <property type="component" value="Unassembled WGS sequence"/>
</dbReference>
<evidence type="ECO:0000313" key="1">
    <source>
        <dbReference type="EMBL" id="RBW62171.1"/>
    </source>
</evidence>
<comment type="caution">
    <text evidence="1">The sequence shown here is derived from an EMBL/GenBank/DDBJ whole genome shotgun (WGS) entry which is preliminary data.</text>
</comment>
<gene>
    <name evidence="1" type="ORF">DS909_00760</name>
</gene>
<proteinExistence type="predicted"/>
<evidence type="ECO:0000313" key="2">
    <source>
        <dbReference type="Proteomes" id="UP000252706"/>
    </source>
</evidence>
<accession>A0A366X9H9</accession>
<name>A0A366X9H9_9RHOB</name>
<dbReference type="AlphaFoldDB" id="A0A366X9H9"/>